<organism evidence="1 2">
    <name type="scientific">Bacillus vallismortis</name>
    <dbReference type="NCBI Taxonomy" id="72361"/>
    <lineage>
        <taxon>Bacteria</taxon>
        <taxon>Bacillati</taxon>
        <taxon>Bacillota</taxon>
        <taxon>Bacilli</taxon>
        <taxon>Bacillales</taxon>
        <taxon>Bacillaceae</taxon>
        <taxon>Bacillus</taxon>
    </lineage>
</organism>
<evidence type="ECO:0000313" key="1">
    <source>
        <dbReference type="EMBL" id="MCY8315811.1"/>
    </source>
</evidence>
<protein>
    <submittedName>
        <fullName evidence="1">Uncharacterized protein</fullName>
    </submittedName>
</protein>
<name>A0AAP3CG93_BACVA</name>
<reference evidence="1" key="1">
    <citation type="submission" date="2022-02" db="EMBL/GenBank/DDBJ databases">
        <title>Crop Bioprotection Bacillus Genome Sequencing.</title>
        <authorList>
            <person name="Dunlap C."/>
        </authorList>
    </citation>
    <scope>NUCLEOTIDE SEQUENCE</scope>
    <source>
        <strain evidence="1">98-1</strain>
    </source>
</reference>
<dbReference type="AlphaFoldDB" id="A0AAP3CG93"/>
<gene>
    <name evidence="1" type="ORF">MOC71_03395</name>
</gene>
<dbReference type="EMBL" id="JALAOH010000006">
    <property type="protein sequence ID" value="MCY8315811.1"/>
    <property type="molecule type" value="Genomic_DNA"/>
</dbReference>
<comment type="caution">
    <text evidence="1">The sequence shown here is derived from an EMBL/GenBank/DDBJ whole genome shotgun (WGS) entry which is preliminary data.</text>
</comment>
<dbReference type="Proteomes" id="UP001067121">
    <property type="component" value="Unassembled WGS sequence"/>
</dbReference>
<evidence type="ECO:0000313" key="2">
    <source>
        <dbReference type="Proteomes" id="UP001067121"/>
    </source>
</evidence>
<accession>A0AAP3CG93</accession>
<dbReference type="RefSeq" id="WP_268465325.1">
    <property type="nucleotide sequence ID" value="NZ_JALAOH010000006.1"/>
</dbReference>
<sequence length="64" mass="7042">MKKLLILCLILVGFVCYPIIKNVGLMKLADPAIGMFINPSIYFLTDHESADPAIGMSIKNNMSI</sequence>
<proteinExistence type="predicted"/>